<dbReference type="InterPro" id="IPR033645">
    <property type="entry name" value="VirB9/CagX/TrbG_C"/>
</dbReference>
<feature type="chain" id="PRO_5012037356" evidence="3">
    <location>
        <begin position="22"/>
        <end position="273"/>
    </location>
</feature>
<evidence type="ECO:0000256" key="2">
    <source>
        <dbReference type="ARBA" id="ARBA00022729"/>
    </source>
</evidence>
<evidence type="ECO:0000313" key="5">
    <source>
        <dbReference type="Proteomes" id="UP000198281"/>
    </source>
</evidence>
<dbReference type="CDD" id="cd06911">
    <property type="entry name" value="VirB9_CagX_TrbG"/>
    <property type="match status" value="1"/>
</dbReference>
<proteinExistence type="inferred from homology"/>
<dbReference type="InterPro" id="IPR038161">
    <property type="entry name" value="VirB9/CagX/TrbG_C_sf"/>
</dbReference>
<feature type="signal peptide" evidence="3">
    <location>
        <begin position="1"/>
        <end position="21"/>
    </location>
</feature>
<reference evidence="5" key="1">
    <citation type="submission" date="2017-06" db="EMBL/GenBank/DDBJ databases">
        <authorList>
            <person name="Varghese N."/>
            <person name="Submissions S."/>
        </authorList>
    </citation>
    <scope>NUCLEOTIDE SEQUENCE [LARGE SCALE GENOMIC DNA]</scope>
    <source>
        <strain evidence="5">LNB2</strain>
    </source>
</reference>
<dbReference type="EMBL" id="FZOS01000029">
    <property type="protein sequence ID" value="SNS99353.1"/>
    <property type="molecule type" value="Genomic_DNA"/>
</dbReference>
<dbReference type="AlphaFoldDB" id="A0A239J261"/>
<dbReference type="InterPro" id="IPR010258">
    <property type="entry name" value="Conjugal_tfr_TrbG/VirB9/CagX"/>
</dbReference>
<dbReference type="OrthoDB" id="9815808at2"/>
<keyword evidence="2 3" id="KW-0732">Signal</keyword>
<gene>
    <name evidence="4" type="ORF">SAMN06295912_12914</name>
</gene>
<dbReference type="Pfam" id="PF03524">
    <property type="entry name" value="CagX"/>
    <property type="match status" value="1"/>
</dbReference>
<dbReference type="NCBIfam" id="TIGR02775">
    <property type="entry name" value="TrbG_Ti"/>
    <property type="match status" value="1"/>
</dbReference>
<evidence type="ECO:0000313" key="4">
    <source>
        <dbReference type="EMBL" id="SNS99353.1"/>
    </source>
</evidence>
<dbReference type="RefSeq" id="WP_089220861.1">
    <property type="nucleotide sequence ID" value="NZ_FZOS01000029.1"/>
</dbReference>
<sequence>MNLLAHGITIFAIAATSPACATTTVSAGRVLSANREALREPLATRFTNARQVYAWSDGATYRLFALPERISDIALEPAEKLISVAAGDTARWMVGDTVSGDGSETQVHILVKPIERHLRTNMVITTDRRTYHLELDSGSAAAMAAVSWSYPRSALLTIRAPEPPAKRPPPPAETFDAMRLDFGYSISGDQPSWRPLRAFDDGRQTFIQFPASIAVSSAPPLFLLNAEGKAELVNYRMRGTYYVVDRLFETAELRLGEKRQTIVRITRTGRQKS</sequence>
<dbReference type="Gene3D" id="2.60.40.2500">
    <property type="match status" value="1"/>
</dbReference>
<name>A0A239J261_9SPHN</name>
<comment type="similarity">
    <text evidence="1">Belongs to the TrbG/VirB9 family.</text>
</comment>
<organism evidence="4 5">
    <name type="scientific">Edaphosphingomonas laterariae</name>
    <dbReference type="NCBI Taxonomy" id="861865"/>
    <lineage>
        <taxon>Bacteria</taxon>
        <taxon>Pseudomonadati</taxon>
        <taxon>Pseudomonadota</taxon>
        <taxon>Alphaproteobacteria</taxon>
        <taxon>Sphingomonadales</taxon>
        <taxon>Rhizorhabdaceae</taxon>
        <taxon>Edaphosphingomonas</taxon>
    </lineage>
</organism>
<evidence type="ECO:0000256" key="3">
    <source>
        <dbReference type="SAM" id="SignalP"/>
    </source>
</evidence>
<protein>
    <submittedName>
        <fullName evidence="4">Type IV secretion system protein VirB9</fullName>
    </submittedName>
</protein>
<dbReference type="Proteomes" id="UP000198281">
    <property type="component" value="Unassembled WGS sequence"/>
</dbReference>
<keyword evidence="5" id="KW-1185">Reference proteome</keyword>
<dbReference type="InterPro" id="IPR014142">
    <property type="entry name" value="TrbG_Ti"/>
</dbReference>
<accession>A0A239J261</accession>
<evidence type="ECO:0000256" key="1">
    <source>
        <dbReference type="ARBA" id="ARBA00006135"/>
    </source>
</evidence>